<dbReference type="Pfam" id="PF19834">
    <property type="entry name" value="DUF6314"/>
    <property type="match status" value="1"/>
</dbReference>
<sequence length="138" mass="15856">MGPQALTDFAGNWRIMREIADQKAGQVGRLTGEARFTADAEGLAYHENGWLEMGGGRMQATRDYLWREGAGRVDVLFGDGRYFHSFDLGQAAPEAAHWCDPDQYDVTYDFSDWPRWRSVWIVKGPRKDYRMETQFSPL</sequence>
<dbReference type="Proteomes" id="UP000238392">
    <property type="component" value="Unassembled WGS sequence"/>
</dbReference>
<reference evidence="2 3" key="1">
    <citation type="submission" date="2018-03" db="EMBL/GenBank/DDBJ databases">
        <title>Genomic Encyclopedia of Archaeal and Bacterial Type Strains, Phase II (KMG-II): from individual species to whole genera.</title>
        <authorList>
            <person name="Goeker M."/>
        </authorList>
    </citation>
    <scope>NUCLEOTIDE SEQUENCE [LARGE SCALE GENOMIC DNA]</scope>
    <source>
        <strain evidence="2 3">DSM 100212</strain>
    </source>
</reference>
<keyword evidence="3" id="KW-1185">Reference proteome</keyword>
<dbReference type="InterPro" id="IPR045632">
    <property type="entry name" value="DUF6314"/>
</dbReference>
<feature type="domain" description="DUF6314" evidence="1">
    <location>
        <begin position="9"/>
        <end position="136"/>
    </location>
</feature>
<dbReference type="EMBL" id="PVTQ01000005">
    <property type="protein sequence ID" value="PRY90180.1"/>
    <property type="molecule type" value="Genomic_DNA"/>
</dbReference>
<organism evidence="2 3">
    <name type="scientific">Donghicola tyrosinivorans</name>
    <dbReference type="NCBI Taxonomy" id="1652492"/>
    <lineage>
        <taxon>Bacteria</taxon>
        <taxon>Pseudomonadati</taxon>
        <taxon>Pseudomonadota</taxon>
        <taxon>Alphaproteobacteria</taxon>
        <taxon>Rhodobacterales</taxon>
        <taxon>Roseobacteraceae</taxon>
        <taxon>Donghicola</taxon>
    </lineage>
</organism>
<protein>
    <recommendedName>
        <fullName evidence="1">DUF6314 domain-containing protein</fullName>
    </recommendedName>
</protein>
<gene>
    <name evidence="2" type="ORF">CLV74_105161</name>
</gene>
<accession>A0A2T0WU25</accession>
<dbReference type="RefSeq" id="WP_106263997.1">
    <property type="nucleotide sequence ID" value="NZ_PVTQ01000005.1"/>
</dbReference>
<evidence type="ECO:0000313" key="2">
    <source>
        <dbReference type="EMBL" id="PRY90180.1"/>
    </source>
</evidence>
<evidence type="ECO:0000259" key="1">
    <source>
        <dbReference type="Pfam" id="PF19834"/>
    </source>
</evidence>
<name>A0A2T0WU25_9RHOB</name>
<dbReference type="OrthoDB" id="7351979at2"/>
<evidence type="ECO:0000313" key="3">
    <source>
        <dbReference type="Proteomes" id="UP000238392"/>
    </source>
</evidence>
<comment type="caution">
    <text evidence="2">The sequence shown here is derived from an EMBL/GenBank/DDBJ whole genome shotgun (WGS) entry which is preliminary data.</text>
</comment>
<dbReference type="AlphaFoldDB" id="A0A2T0WU25"/>
<proteinExistence type="predicted"/>